<keyword evidence="3" id="KW-1185">Reference proteome</keyword>
<accession>A0A8X6Q0U7</accession>
<gene>
    <name evidence="2" type="ORF">NPIL_15541</name>
</gene>
<sequence length="113" mass="13087">MPQIGLNIQEGFTLLEELPSDTESEISSYSIEDDDYAPPQFPTEPPPNDFEEEISDEADDEHSFARYGKVEVRCLMMMVNERQPKKRLSKSASPVFIQRYINLMFLMKSGYKK</sequence>
<proteinExistence type="predicted"/>
<organism evidence="2 3">
    <name type="scientific">Nephila pilipes</name>
    <name type="common">Giant wood spider</name>
    <name type="synonym">Nephila maculata</name>
    <dbReference type="NCBI Taxonomy" id="299642"/>
    <lineage>
        <taxon>Eukaryota</taxon>
        <taxon>Metazoa</taxon>
        <taxon>Ecdysozoa</taxon>
        <taxon>Arthropoda</taxon>
        <taxon>Chelicerata</taxon>
        <taxon>Arachnida</taxon>
        <taxon>Araneae</taxon>
        <taxon>Araneomorphae</taxon>
        <taxon>Entelegynae</taxon>
        <taxon>Araneoidea</taxon>
        <taxon>Nephilidae</taxon>
        <taxon>Nephila</taxon>
    </lineage>
</organism>
<evidence type="ECO:0000313" key="3">
    <source>
        <dbReference type="Proteomes" id="UP000887013"/>
    </source>
</evidence>
<evidence type="ECO:0000256" key="1">
    <source>
        <dbReference type="SAM" id="MobiDB-lite"/>
    </source>
</evidence>
<name>A0A8X6Q0U7_NEPPI</name>
<dbReference type="AlphaFoldDB" id="A0A8X6Q0U7"/>
<dbReference type="EMBL" id="BMAW01074179">
    <property type="protein sequence ID" value="GFT90996.1"/>
    <property type="molecule type" value="Genomic_DNA"/>
</dbReference>
<dbReference type="Proteomes" id="UP000887013">
    <property type="component" value="Unassembled WGS sequence"/>
</dbReference>
<feature type="compositionally biased region" description="Pro residues" evidence="1">
    <location>
        <begin position="39"/>
        <end position="48"/>
    </location>
</feature>
<evidence type="ECO:0000313" key="2">
    <source>
        <dbReference type="EMBL" id="GFT90996.1"/>
    </source>
</evidence>
<feature type="region of interest" description="Disordered" evidence="1">
    <location>
        <begin position="17"/>
        <end position="62"/>
    </location>
</feature>
<protein>
    <submittedName>
        <fullName evidence="2">Uncharacterized protein</fullName>
    </submittedName>
</protein>
<reference evidence="2" key="1">
    <citation type="submission" date="2020-08" db="EMBL/GenBank/DDBJ databases">
        <title>Multicomponent nature underlies the extraordinary mechanical properties of spider dragline silk.</title>
        <authorList>
            <person name="Kono N."/>
            <person name="Nakamura H."/>
            <person name="Mori M."/>
            <person name="Yoshida Y."/>
            <person name="Ohtoshi R."/>
            <person name="Malay A.D."/>
            <person name="Moran D.A.P."/>
            <person name="Tomita M."/>
            <person name="Numata K."/>
            <person name="Arakawa K."/>
        </authorList>
    </citation>
    <scope>NUCLEOTIDE SEQUENCE</scope>
</reference>
<comment type="caution">
    <text evidence="2">The sequence shown here is derived from an EMBL/GenBank/DDBJ whole genome shotgun (WGS) entry which is preliminary data.</text>
</comment>
<feature type="compositionally biased region" description="Acidic residues" evidence="1">
    <location>
        <begin position="49"/>
        <end position="60"/>
    </location>
</feature>